<reference evidence="2 3" key="1">
    <citation type="journal article" date="2024" name="J Genomics">
        <title>Draft genome sequencing and assembly of Favolaschia claudopus CIRM-BRFM 2984 isolated from oak limbs.</title>
        <authorList>
            <person name="Navarro D."/>
            <person name="Drula E."/>
            <person name="Chaduli D."/>
            <person name="Cazenave R."/>
            <person name="Ahrendt S."/>
            <person name="Wang J."/>
            <person name="Lipzen A."/>
            <person name="Daum C."/>
            <person name="Barry K."/>
            <person name="Grigoriev I.V."/>
            <person name="Favel A."/>
            <person name="Rosso M.N."/>
            <person name="Martin F."/>
        </authorList>
    </citation>
    <scope>NUCLEOTIDE SEQUENCE [LARGE SCALE GENOMIC DNA]</scope>
    <source>
        <strain evidence="2 3">CIRM-BRFM 2984</strain>
    </source>
</reference>
<evidence type="ECO:0000313" key="2">
    <source>
        <dbReference type="EMBL" id="KAK7017836.1"/>
    </source>
</evidence>
<feature type="region of interest" description="Disordered" evidence="1">
    <location>
        <begin position="139"/>
        <end position="172"/>
    </location>
</feature>
<evidence type="ECO:0000256" key="1">
    <source>
        <dbReference type="SAM" id="MobiDB-lite"/>
    </source>
</evidence>
<gene>
    <name evidence="2" type="ORF">R3P38DRAFT_2784796</name>
</gene>
<dbReference type="AlphaFoldDB" id="A0AAW0AWK7"/>
<name>A0AAW0AWK7_9AGAR</name>
<comment type="caution">
    <text evidence="2">The sequence shown here is derived from an EMBL/GenBank/DDBJ whole genome shotgun (WGS) entry which is preliminary data.</text>
</comment>
<organism evidence="2 3">
    <name type="scientific">Favolaschia claudopus</name>
    <dbReference type="NCBI Taxonomy" id="2862362"/>
    <lineage>
        <taxon>Eukaryota</taxon>
        <taxon>Fungi</taxon>
        <taxon>Dikarya</taxon>
        <taxon>Basidiomycota</taxon>
        <taxon>Agaricomycotina</taxon>
        <taxon>Agaricomycetes</taxon>
        <taxon>Agaricomycetidae</taxon>
        <taxon>Agaricales</taxon>
        <taxon>Marasmiineae</taxon>
        <taxon>Mycenaceae</taxon>
        <taxon>Favolaschia</taxon>
    </lineage>
</organism>
<protein>
    <submittedName>
        <fullName evidence="2">Uncharacterized protein</fullName>
    </submittedName>
</protein>
<feature type="compositionally biased region" description="Basic and acidic residues" evidence="1">
    <location>
        <begin position="58"/>
        <end position="71"/>
    </location>
</feature>
<feature type="region of interest" description="Disordered" evidence="1">
    <location>
        <begin position="1"/>
        <end position="85"/>
    </location>
</feature>
<feature type="compositionally biased region" description="Basic and acidic residues" evidence="1">
    <location>
        <begin position="1"/>
        <end position="48"/>
    </location>
</feature>
<accession>A0AAW0AWK7</accession>
<sequence length="308" mass="33379">MRGEEMRWADALDKRRADERARRVGGARERRNEKGWKNEGEYVERRVAMGEGQEGEDYENKSLKQRCDERATTSSLEGGASEGGVGARITRDMTRLGNGGGGDGRGSLTGIVEGGLAGFTRREGENAVEARGAEVAGIRGSRMGGGVSGGKEGSGGQRGHVKERRAGGGGGPSRGWWWCWKRWKRRAELPAVDGRTSSDGSTKGRIEPNGGGVASVKGRDGKGRDGTGERRRGRGRWWEQGGRKGGMRDVSEEPVLSQQKSDGGGAGERRWRRCRAWEGVVLGGREEKGGDAARKRTTFMGKRRHWPG</sequence>
<dbReference type="Proteomes" id="UP001362999">
    <property type="component" value="Unassembled WGS sequence"/>
</dbReference>
<proteinExistence type="predicted"/>
<feature type="compositionally biased region" description="Gly residues" evidence="1">
    <location>
        <begin position="142"/>
        <end position="158"/>
    </location>
</feature>
<feature type="region of interest" description="Disordered" evidence="1">
    <location>
        <begin position="191"/>
        <end position="269"/>
    </location>
</feature>
<feature type="compositionally biased region" description="Basic and acidic residues" evidence="1">
    <location>
        <begin position="217"/>
        <end position="230"/>
    </location>
</feature>
<evidence type="ECO:0000313" key="3">
    <source>
        <dbReference type="Proteomes" id="UP001362999"/>
    </source>
</evidence>
<keyword evidence="3" id="KW-1185">Reference proteome</keyword>
<dbReference type="EMBL" id="JAWWNJ010000047">
    <property type="protein sequence ID" value="KAK7017836.1"/>
    <property type="molecule type" value="Genomic_DNA"/>
</dbReference>